<dbReference type="PANTHER" id="PTHR23076:SF97">
    <property type="entry name" value="ATP-DEPENDENT ZINC METALLOPROTEASE YME1L1"/>
    <property type="match status" value="1"/>
</dbReference>
<evidence type="ECO:0000256" key="1">
    <source>
        <dbReference type="RuleBase" id="RU003651"/>
    </source>
</evidence>
<dbReference type="PANTHER" id="PTHR23076">
    <property type="entry name" value="METALLOPROTEASE M41 FTSH"/>
    <property type="match status" value="1"/>
</dbReference>
<dbReference type="GO" id="GO:0004176">
    <property type="term" value="F:ATP-dependent peptidase activity"/>
    <property type="evidence" value="ECO:0007669"/>
    <property type="project" value="InterPro"/>
</dbReference>
<evidence type="ECO:0000313" key="3">
    <source>
        <dbReference type="EMBL" id="GEO97873.1"/>
    </source>
</evidence>
<dbReference type="InterPro" id="IPR037219">
    <property type="entry name" value="Peptidase_M41-like"/>
</dbReference>
<dbReference type="Pfam" id="PF00004">
    <property type="entry name" value="AAA"/>
    <property type="match status" value="1"/>
</dbReference>
<evidence type="ECO:0000259" key="2">
    <source>
        <dbReference type="SMART" id="SM00382"/>
    </source>
</evidence>
<dbReference type="SUPFAM" id="SSF140990">
    <property type="entry name" value="FtsH protease domain-like"/>
    <property type="match status" value="1"/>
</dbReference>
<dbReference type="Gene3D" id="3.40.50.300">
    <property type="entry name" value="P-loop containing nucleotide triphosphate hydrolases"/>
    <property type="match status" value="1"/>
</dbReference>
<sequence>MPRDDLAFFRHDIEDELASSSGRSGIRRPALETLAAFALEDAVPSALRRRLARSGSFALVIEVPSGDWVEPVAKASAELASWTYSFARSGSARTEDRPERGNDKVAETLARGGRVVGVSQAPERLLPATLVSVADVRIRIGQPSNAVVARVIRSATGGRLGPMPPRIAAGLTYWELCAAVRGSPGTIVDRLAALGNAKSEADPGVAGAPAFGDLVGYGAAHDWGLRFLDDLEAWRRDEIPFDRIDRAVVFGSEPGLGKSSYVRALARAARLPLSVSSVSTWFTQSSGYLDGVLRQIDGVFENAASRSPSILFLDEIDSIPDRNTLDSRAREWWNTVVTHILLTIDRVMSEPSINLCIVGATNYADRLDAALVRPGRLNRVIFIGPPSAADLSVIARQHLGDDLAGLDLAVFGEIAFGATGAQVAGWVKDARTAARAAGRPLLLDDLLQAAAPPDTRPHGVRWRCALHEAGHAVSVEILGTGHIKQVDIVARASNGGATAIVPNETSMPLKDDLERLVVSLLCGRAAELVFLREACGGSGGARDSDLARATALVAGVHGSFGLGGSLAYLGTMDDFARGLRNDGAARAAVETDLARLQGEAVKLIEHHAVSVRTVAERLIAHRVVSGDTLRAILAGSDAAGECRP</sequence>
<keyword evidence="1" id="KW-0547">Nucleotide-binding</keyword>
<dbReference type="InterPro" id="IPR000642">
    <property type="entry name" value="Peptidase_M41"/>
</dbReference>
<reference evidence="3 4" key="1">
    <citation type="submission" date="2019-07" db="EMBL/GenBank/DDBJ databases">
        <title>Whole genome shotgun sequence of Methylobacterium haplocladii NBRC 107714.</title>
        <authorList>
            <person name="Hosoyama A."/>
            <person name="Uohara A."/>
            <person name="Ohji S."/>
            <person name="Ichikawa N."/>
        </authorList>
    </citation>
    <scope>NUCLEOTIDE SEQUENCE [LARGE SCALE GENOMIC DNA]</scope>
    <source>
        <strain evidence="3 4">NBRC 107714</strain>
    </source>
</reference>
<dbReference type="GO" id="GO:0004222">
    <property type="term" value="F:metalloendopeptidase activity"/>
    <property type="evidence" value="ECO:0007669"/>
    <property type="project" value="InterPro"/>
</dbReference>
<dbReference type="GO" id="GO:0006508">
    <property type="term" value="P:proteolysis"/>
    <property type="evidence" value="ECO:0007669"/>
    <property type="project" value="InterPro"/>
</dbReference>
<keyword evidence="1" id="KW-0067">ATP-binding</keyword>
<protein>
    <recommendedName>
        <fullName evidence="2">AAA+ ATPase domain-containing protein</fullName>
    </recommendedName>
</protein>
<dbReference type="InterPro" id="IPR027417">
    <property type="entry name" value="P-loop_NTPase"/>
</dbReference>
<proteinExistence type="inferred from homology"/>
<dbReference type="RefSeq" id="WP_147076174.1">
    <property type="nucleotide sequence ID" value="NZ_BJZT01000003.1"/>
</dbReference>
<keyword evidence="4" id="KW-1185">Reference proteome</keyword>
<dbReference type="OrthoDB" id="9809379at2"/>
<feature type="domain" description="AAA+ ATPase" evidence="2">
    <location>
        <begin position="244"/>
        <end position="387"/>
    </location>
</feature>
<dbReference type="CDD" id="cd19481">
    <property type="entry name" value="RecA-like_protease"/>
    <property type="match status" value="1"/>
</dbReference>
<dbReference type="SMART" id="SM00382">
    <property type="entry name" value="AAA"/>
    <property type="match status" value="1"/>
</dbReference>
<dbReference type="Gene3D" id="1.10.8.60">
    <property type="match status" value="1"/>
</dbReference>
<name>A0A512IJI8_9HYPH</name>
<dbReference type="InterPro" id="IPR003959">
    <property type="entry name" value="ATPase_AAA_core"/>
</dbReference>
<organism evidence="3 4">
    <name type="scientific">Methylobacterium haplocladii</name>
    <dbReference type="NCBI Taxonomy" id="1176176"/>
    <lineage>
        <taxon>Bacteria</taxon>
        <taxon>Pseudomonadati</taxon>
        <taxon>Pseudomonadota</taxon>
        <taxon>Alphaproteobacteria</taxon>
        <taxon>Hyphomicrobiales</taxon>
        <taxon>Methylobacteriaceae</taxon>
        <taxon>Methylobacterium</taxon>
    </lineage>
</organism>
<dbReference type="Pfam" id="PF01434">
    <property type="entry name" value="Peptidase_M41"/>
    <property type="match status" value="1"/>
</dbReference>
<dbReference type="AlphaFoldDB" id="A0A512IJI8"/>
<accession>A0A512IJI8</accession>
<dbReference type="InterPro" id="IPR003960">
    <property type="entry name" value="ATPase_AAA_CS"/>
</dbReference>
<dbReference type="GO" id="GO:0005524">
    <property type="term" value="F:ATP binding"/>
    <property type="evidence" value="ECO:0007669"/>
    <property type="project" value="UniProtKB-KW"/>
</dbReference>
<dbReference type="InterPro" id="IPR003593">
    <property type="entry name" value="AAA+_ATPase"/>
</dbReference>
<evidence type="ECO:0000313" key="4">
    <source>
        <dbReference type="Proteomes" id="UP000321258"/>
    </source>
</evidence>
<dbReference type="Gene3D" id="1.20.58.760">
    <property type="entry name" value="Peptidase M41"/>
    <property type="match status" value="1"/>
</dbReference>
<comment type="similarity">
    <text evidence="1">Belongs to the AAA ATPase family.</text>
</comment>
<dbReference type="EMBL" id="BJZT01000003">
    <property type="protein sequence ID" value="GEO97873.1"/>
    <property type="molecule type" value="Genomic_DNA"/>
</dbReference>
<dbReference type="Proteomes" id="UP000321258">
    <property type="component" value="Unassembled WGS sequence"/>
</dbReference>
<comment type="caution">
    <text evidence="3">The sequence shown here is derived from an EMBL/GenBank/DDBJ whole genome shotgun (WGS) entry which is preliminary data.</text>
</comment>
<dbReference type="GO" id="GO:0030163">
    <property type="term" value="P:protein catabolic process"/>
    <property type="evidence" value="ECO:0007669"/>
    <property type="project" value="TreeGrafter"/>
</dbReference>
<dbReference type="SUPFAM" id="SSF52540">
    <property type="entry name" value="P-loop containing nucleoside triphosphate hydrolases"/>
    <property type="match status" value="1"/>
</dbReference>
<dbReference type="GO" id="GO:0005886">
    <property type="term" value="C:plasma membrane"/>
    <property type="evidence" value="ECO:0007669"/>
    <property type="project" value="TreeGrafter"/>
</dbReference>
<dbReference type="GO" id="GO:0016887">
    <property type="term" value="F:ATP hydrolysis activity"/>
    <property type="evidence" value="ECO:0007669"/>
    <property type="project" value="InterPro"/>
</dbReference>
<gene>
    <name evidence="3" type="ORF">MHA02_02610</name>
</gene>
<dbReference type="PROSITE" id="PS00674">
    <property type="entry name" value="AAA"/>
    <property type="match status" value="1"/>
</dbReference>